<keyword evidence="2" id="KW-0808">Transferase</keyword>
<dbReference type="InterPro" id="IPR029044">
    <property type="entry name" value="Nucleotide-diphossugar_trans"/>
</dbReference>
<evidence type="ECO:0000259" key="1">
    <source>
        <dbReference type="Pfam" id="PF00535"/>
    </source>
</evidence>
<dbReference type="AlphaFoldDB" id="A0A5M6DMY3"/>
<evidence type="ECO:0000313" key="3">
    <source>
        <dbReference type="Proteomes" id="UP000323426"/>
    </source>
</evidence>
<dbReference type="PANTHER" id="PTHR43685">
    <property type="entry name" value="GLYCOSYLTRANSFERASE"/>
    <property type="match status" value="1"/>
</dbReference>
<proteinExistence type="predicted"/>
<dbReference type="PANTHER" id="PTHR43685:SF2">
    <property type="entry name" value="GLYCOSYLTRANSFERASE 2-LIKE DOMAIN-CONTAINING PROTEIN"/>
    <property type="match status" value="1"/>
</dbReference>
<feature type="non-terminal residue" evidence="2">
    <location>
        <position position="259"/>
    </location>
</feature>
<dbReference type="InterPro" id="IPR050834">
    <property type="entry name" value="Glycosyltransf_2"/>
</dbReference>
<dbReference type="EMBL" id="VWSF01000002">
    <property type="protein sequence ID" value="KAA5548891.1"/>
    <property type="molecule type" value="Genomic_DNA"/>
</dbReference>
<keyword evidence="3" id="KW-1185">Reference proteome</keyword>
<comment type="caution">
    <text evidence="2">The sequence shown here is derived from an EMBL/GenBank/DDBJ whole genome shotgun (WGS) entry which is preliminary data.</text>
</comment>
<sequence length="259" mass="29937">MKISIITVSYNSSSTIRDTIDSVLSQDYADFEYILVDGQSTDGTLDIIRSYDHPSIRWISEPDKGIYDAMNKGVQLATGDIIGILNSDDFYTDQQVLSKVARTFQEQQVESVYSDLAYVDASDVNKIVRYWKSGQYKEGSFLEGWMPPHPTFFVQRSVYQKYSQFDVRLKSAADYELMLRFIHRFKISVAYIPETLVKMRAGGVSNASLLNRFKANREDRLAWEYNKLNPKLYTLMLKPLRKLQQFAIVSPELRMLKQV</sequence>
<accession>A0A5M6DMY3</accession>
<dbReference type="GO" id="GO:0016740">
    <property type="term" value="F:transferase activity"/>
    <property type="evidence" value="ECO:0007669"/>
    <property type="project" value="UniProtKB-KW"/>
</dbReference>
<dbReference type="SUPFAM" id="SSF53448">
    <property type="entry name" value="Nucleotide-diphospho-sugar transferases"/>
    <property type="match status" value="1"/>
</dbReference>
<evidence type="ECO:0000313" key="2">
    <source>
        <dbReference type="EMBL" id="KAA5548891.1"/>
    </source>
</evidence>
<gene>
    <name evidence="2" type="ORF">F0145_04430</name>
</gene>
<reference evidence="2 3" key="1">
    <citation type="submission" date="2019-09" db="EMBL/GenBank/DDBJ databases">
        <title>Genome sequence and assembly of Adhaeribacter sp.</title>
        <authorList>
            <person name="Chhetri G."/>
        </authorList>
    </citation>
    <scope>NUCLEOTIDE SEQUENCE [LARGE SCALE GENOMIC DNA]</scope>
    <source>
        <strain evidence="2 3">DK36</strain>
    </source>
</reference>
<name>A0A5M6DMY3_9BACT</name>
<protein>
    <submittedName>
        <fullName evidence="2">Glycosyltransferase</fullName>
    </submittedName>
</protein>
<dbReference type="Pfam" id="PF00535">
    <property type="entry name" value="Glycos_transf_2"/>
    <property type="match status" value="1"/>
</dbReference>
<dbReference type="CDD" id="cd06433">
    <property type="entry name" value="GT_2_WfgS_like"/>
    <property type="match status" value="1"/>
</dbReference>
<dbReference type="Gene3D" id="3.90.550.10">
    <property type="entry name" value="Spore Coat Polysaccharide Biosynthesis Protein SpsA, Chain A"/>
    <property type="match status" value="1"/>
</dbReference>
<organism evidence="2 3">
    <name type="scientific">Adhaeribacter rhizoryzae</name>
    <dbReference type="NCBI Taxonomy" id="2607907"/>
    <lineage>
        <taxon>Bacteria</taxon>
        <taxon>Pseudomonadati</taxon>
        <taxon>Bacteroidota</taxon>
        <taxon>Cytophagia</taxon>
        <taxon>Cytophagales</taxon>
        <taxon>Hymenobacteraceae</taxon>
        <taxon>Adhaeribacter</taxon>
    </lineage>
</organism>
<dbReference type="InterPro" id="IPR001173">
    <property type="entry name" value="Glyco_trans_2-like"/>
</dbReference>
<dbReference type="Proteomes" id="UP000323426">
    <property type="component" value="Unassembled WGS sequence"/>
</dbReference>
<feature type="domain" description="Glycosyltransferase 2-like" evidence="1">
    <location>
        <begin position="4"/>
        <end position="141"/>
    </location>
</feature>
<dbReference type="RefSeq" id="WP_150087218.1">
    <property type="nucleotide sequence ID" value="NZ_VWSF01000002.1"/>
</dbReference>